<evidence type="ECO:0000256" key="1">
    <source>
        <dbReference type="SAM" id="MobiDB-lite"/>
    </source>
</evidence>
<evidence type="ECO:0000313" key="3">
    <source>
        <dbReference type="Proteomes" id="UP000008021"/>
    </source>
</evidence>
<sequence length="292" mass="31720">MTTTTSRQGVREGLFEYHVRKNFPFSVTYVPLSVKNRVFSGVSLYSPASSGNSHSGCPAFAASALKSASSSSMEERLVIHSKGEVLNVPRPATVGVEDVGVIRTNVPHPLRDRDVDDVADVATALVERHDGLQLQPGLLHQPEQLLVGLPVVGPGALPLHQPPPHVHHDAIDAGLRQLLQLCPGLVDLLELVVHSHHIQLHISQQNSGRSCAIYTWKKERGALFQRQELTNPFLPGYAFGILLPNANTMQSSALAGRPGLRVPLLQREVGRWGSGEEGGGRGGEEGRRERKR</sequence>
<feature type="compositionally biased region" description="Basic and acidic residues" evidence="1">
    <location>
        <begin position="278"/>
        <end position="292"/>
    </location>
</feature>
<feature type="region of interest" description="Disordered" evidence="1">
    <location>
        <begin position="271"/>
        <end position="292"/>
    </location>
</feature>
<evidence type="ECO:0000313" key="2">
    <source>
        <dbReference type="EnsemblPlants" id="OMERI07G14540.3"/>
    </source>
</evidence>
<dbReference type="Proteomes" id="UP000008021">
    <property type="component" value="Chromosome 7"/>
</dbReference>
<organism evidence="2">
    <name type="scientific">Oryza meridionalis</name>
    <dbReference type="NCBI Taxonomy" id="40149"/>
    <lineage>
        <taxon>Eukaryota</taxon>
        <taxon>Viridiplantae</taxon>
        <taxon>Streptophyta</taxon>
        <taxon>Embryophyta</taxon>
        <taxon>Tracheophyta</taxon>
        <taxon>Spermatophyta</taxon>
        <taxon>Magnoliopsida</taxon>
        <taxon>Liliopsida</taxon>
        <taxon>Poales</taxon>
        <taxon>Poaceae</taxon>
        <taxon>BOP clade</taxon>
        <taxon>Oryzoideae</taxon>
        <taxon>Oryzeae</taxon>
        <taxon>Oryzinae</taxon>
        <taxon>Oryza</taxon>
    </lineage>
</organism>
<dbReference type="AlphaFoldDB" id="A0A0E0ECR0"/>
<accession>A0A0E0ECR0</accession>
<reference evidence="2" key="1">
    <citation type="submission" date="2015-04" db="UniProtKB">
        <authorList>
            <consortium name="EnsemblPlants"/>
        </authorList>
    </citation>
    <scope>IDENTIFICATION</scope>
</reference>
<dbReference type="eggNOG" id="ENOG502R6KB">
    <property type="taxonomic scope" value="Eukaryota"/>
</dbReference>
<proteinExistence type="predicted"/>
<reference evidence="2" key="2">
    <citation type="submission" date="2018-05" db="EMBL/GenBank/DDBJ databases">
        <title>OmerRS3 (Oryza meridionalis Reference Sequence Version 3).</title>
        <authorList>
            <person name="Zhang J."/>
            <person name="Kudrna D."/>
            <person name="Lee S."/>
            <person name="Talag J."/>
            <person name="Welchert J."/>
            <person name="Wing R.A."/>
        </authorList>
    </citation>
    <scope>NUCLEOTIDE SEQUENCE [LARGE SCALE GENOMIC DNA]</scope>
    <source>
        <strain evidence="2">cv. OR44</strain>
    </source>
</reference>
<keyword evidence="3" id="KW-1185">Reference proteome</keyword>
<dbReference type="EnsemblPlants" id="OMERI07G14540.3">
    <property type="protein sequence ID" value="OMERI07G14540.3"/>
    <property type="gene ID" value="OMERI07G14540"/>
</dbReference>
<dbReference type="Gramene" id="OMERI07G14540.3">
    <property type="protein sequence ID" value="OMERI07G14540.3"/>
    <property type="gene ID" value="OMERI07G14540"/>
</dbReference>
<protein>
    <submittedName>
        <fullName evidence="2">Uncharacterized protein</fullName>
    </submittedName>
</protein>
<name>A0A0E0ECR0_9ORYZ</name>
<dbReference type="HOGENOM" id="CLU_083154_0_0_1"/>